<feature type="compositionally biased region" description="Basic residues" evidence="5">
    <location>
        <begin position="410"/>
        <end position="419"/>
    </location>
</feature>
<reference evidence="8" key="2">
    <citation type="submission" date="2021-08" db="EMBL/GenBank/DDBJ databases">
        <authorList>
            <person name="Gostincar C."/>
            <person name="Sun X."/>
            <person name="Song Z."/>
            <person name="Gunde-Cimerman N."/>
        </authorList>
    </citation>
    <scope>NUCLEOTIDE SEQUENCE</scope>
    <source>
        <strain evidence="8">EXF-9911</strain>
    </source>
</reference>
<feature type="region of interest" description="Disordered" evidence="5">
    <location>
        <begin position="779"/>
        <end position="798"/>
    </location>
</feature>
<comment type="caution">
    <text evidence="8">The sequence shown here is derived from an EMBL/GenBank/DDBJ whole genome shotgun (WGS) entry which is preliminary data.</text>
</comment>
<dbReference type="InterPro" id="IPR014001">
    <property type="entry name" value="Helicase_ATP-bd"/>
</dbReference>
<dbReference type="InterPro" id="IPR001650">
    <property type="entry name" value="Helicase_C-like"/>
</dbReference>
<evidence type="ECO:0000313" key="9">
    <source>
        <dbReference type="Proteomes" id="UP000779574"/>
    </source>
</evidence>
<dbReference type="InterPro" id="IPR049730">
    <property type="entry name" value="SNF2/RAD54-like_C"/>
</dbReference>
<dbReference type="Pfam" id="PF00271">
    <property type="entry name" value="Helicase_C"/>
    <property type="match status" value="1"/>
</dbReference>
<accession>A0A9P8E661</accession>
<dbReference type="GO" id="GO:0004386">
    <property type="term" value="F:helicase activity"/>
    <property type="evidence" value="ECO:0007669"/>
    <property type="project" value="UniProtKB-KW"/>
</dbReference>
<proteinExistence type="predicted"/>
<feature type="compositionally biased region" description="Acidic residues" evidence="5">
    <location>
        <begin position="784"/>
        <end position="798"/>
    </location>
</feature>
<evidence type="ECO:0000313" key="8">
    <source>
        <dbReference type="EMBL" id="KAG9681388.1"/>
    </source>
</evidence>
<feature type="domain" description="Helicase C-terminal" evidence="7">
    <location>
        <begin position="616"/>
        <end position="772"/>
    </location>
</feature>
<dbReference type="GO" id="GO:0006281">
    <property type="term" value="P:DNA repair"/>
    <property type="evidence" value="ECO:0007669"/>
    <property type="project" value="TreeGrafter"/>
</dbReference>
<dbReference type="AlphaFoldDB" id="A0A9P8E661"/>
<dbReference type="InterPro" id="IPR000330">
    <property type="entry name" value="SNF2_N"/>
</dbReference>
<dbReference type="GO" id="GO:0016787">
    <property type="term" value="F:hydrolase activity"/>
    <property type="evidence" value="ECO:0007669"/>
    <property type="project" value="UniProtKB-KW"/>
</dbReference>
<sequence>MQANDIPFQIEEEPFEVLEKRYREMEVAWKFTKDIGKLSSGENEIFQMVRDQYRAAKSKQSDSNQTESEGGLDLEEQGRTSDHLFVQEDESNHEEEYASAAASTGSKRKRGELSTKQAIQLLIDEAPMDKKQAAHKDGAILLQAVTRFPAGTVKYIGNDLWSLRGMATPLKHHQLISTAWIKNQENNAKGPKGGILADDMGMGKTICAIASMSHNPTSDSRTSLVVVPKIVKDQWINEIRKHTDRSSPQNFGFARIHAYSTTTSVKTQLGDFKEADIVIATYGELCAGFKIPSYPKKLKSDAQKARWFEENVRAKLGALHQYKFHAVYLVEGHDIRNIKALRTMACLKLQVKFRWILTGTPMTNTLEDLYSGLVFIEHHIVSKLTFGEFKAYCKDSDKNSKKGKDAKNGRGNKGKKNKNQKKDKDQIDIDWISNLLKESMSRWTHSDEILGRPLVVIPKPIFIELRKEYSAPERIIYSVLNERLDALAKQKMASCDDTKTYKFVKGLLMALRQMTGHVLLINPAIFRQLTDEDVSAIEYRIREADAENPDAYAEDYIAAVRKLQRKQNLSSPPCLVCHRPIGEMVDAAKDAGNEKSRWSNENGKVIPSTKSSAVVDCIKTWSAAEDPQAKIVIFTSFRNSHKFLADTFKEQQWEFATLTSEMSSAERQASVDRFTDEPTTFIMLAMAGVGGQGVNLTAATKLINYDHYFNESSERQACCRIFRIGQTKQTTMVFLTITETVDEHVRDIKRRKARRINIIMAETKRKTTKALLKLFEKAKKSENDTVEEDEEIELDDDE</sequence>
<dbReference type="InterPro" id="IPR027417">
    <property type="entry name" value="P-loop_NTPase"/>
</dbReference>
<dbReference type="SMART" id="SM00490">
    <property type="entry name" value="HELICc"/>
    <property type="match status" value="1"/>
</dbReference>
<evidence type="ECO:0000256" key="3">
    <source>
        <dbReference type="ARBA" id="ARBA00022806"/>
    </source>
</evidence>
<evidence type="ECO:0000256" key="5">
    <source>
        <dbReference type="SAM" id="MobiDB-lite"/>
    </source>
</evidence>
<feature type="domain" description="Helicase ATP-binding" evidence="6">
    <location>
        <begin position="185"/>
        <end position="379"/>
    </location>
</feature>
<dbReference type="InterPro" id="IPR050628">
    <property type="entry name" value="SNF2_RAD54_helicase_TF"/>
</dbReference>
<dbReference type="Gene3D" id="3.40.50.10810">
    <property type="entry name" value="Tandem AAA-ATPase domain"/>
    <property type="match status" value="1"/>
</dbReference>
<organism evidence="8 9">
    <name type="scientific">Aureobasidium melanogenum</name>
    <name type="common">Aureobasidium pullulans var. melanogenum</name>
    <dbReference type="NCBI Taxonomy" id="46634"/>
    <lineage>
        <taxon>Eukaryota</taxon>
        <taxon>Fungi</taxon>
        <taxon>Dikarya</taxon>
        <taxon>Ascomycota</taxon>
        <taxon>Pezizomycotina</taxon>
        <taxon>Dothideomycetes</taxon>
        <taxon>Dothideomycetidae</taxon>
        <taxon>Dothideales</taxon>
        <taxon>Saccotheciaceae</taxon>
        <taxon>Aureobasidium</taxon>
    </lineage>
</organism>
<evidence type="ECO:0000256" key="2">
    <source>
        <dbReference type="ARBA" id="ARBA00022801"/>
    </source>
</evidence>
<dbReference type="GO" id="GO:0005524">
    <property type="term" value="F:ATP binding"/>
    <property type="evidence" value="ECO:0007669"/>
    <property type="project" value="UniProtKB-KW"/>
</dbReference>
<dbReference type="Proteomes" id="UP000779574">
    <property type="component" value="Unassembled WGS sequence"/>
</dbReference>
<dbReference type="Pfam" id="PF00176">
    <property type="entry name" value="SNF2-rel_dom"/>
    <property type="match status" value="1"/>
</dbReference>
<reference evidence="8" key="1">
    <citation type="journal article" date="2021" name="J Fungi (Basel)">
        <title>Virulence traits and population genomics of the black yeast Aureobasidium melanogenum.</title>
        <authorList>
            <person name="Cernosa A."/>
            <person name="Sun X."/>
            <person name="Gostincar C."/>
            <person name="Fang C."/>
            <person name="Gunde-Cimerman N."/>
            <person name="Song Z."/>
        </authorList>
    </citation>
    <scope>NUCLEOTIDE SEQUENCE</scope>
    <source>
        <strain evidence="8">EXF-9911</strain>
    </source>
</reference>
<feature type="compositionally biased region" description="Basic and acidic residues" evidence="5">
    <location>
        <begin position="396"/>
        <end position="408"/>
    </location>
</feature>
<evidence type="ECO:0000259" key="7">
    <source>
        <dbReference type="PROSITE" id="PS51194"/>
    </source>
</evidence>
<dbReference type="Gene3D" id="3.40.50.300">
    <property type="entry name" value="P-loop containing nucleotide triphosphate hydrolases"/>
    <property type="match status" value="1"/>
</dbReference>
<feature type="region of interest" description="Disordered" evidence="5">
    <location>
        <begin position="53"/>
        <end position="111"/>
    </location>
</feature>
<evidence type="ECO:0000259" key="6">
    <source>
        <dbReference type="PROSITE" id="PS51192"/>
    </source>
</evidence>
<feature type="non-terminal residue" evidence="8">
    <location>
        <position position="798"/>
    </location>
</feature>
<keyword evidence="1" id="KW-0547">Nucleotide-binding</keyword>
<dbReference type="PROSITE" id="PS51192">
    <property type="entry name" value="HELICASE_ATP_BIND_1"/>
    <property type="match status" value="1"/>
</dbReference>
<dbReference type="CDD" id="cd18008">
    <property type="entry name" value="DEXDc_SHPRH-like"/>
    <property type="match status" value="1"/>
</dbReference>
<dbReference type="GO" id="GO:0008094">
    <property type="term" value="F:ATP-dependent activity, acting on DNA"/>
    <property type="evidence" value="ECO:0007669"/>
    <property type="project" value="TreeGrafter"/>
</dbReference>
<dbReference type="GO" id="GO:0005634">
    <property type="term" value="C:nucleus"/>
    <property type="evidence" value="ECO:0007669"/>
    <property type="project" value="TreeGrafter"/>
</dbReference>
<dbReference type="OrthoDB" id="448448at2759"/>
<dbReference type="SUPFAM" id="SSF52540">
    <property type="entry name" value="P-loop containing nucleoside triphosphate hydrolases"/>
    <property type="match status" value="2"/>
</dbReference>
<dbReference type="CDD" id="cd18793">
    <property type="entry name" value="SF2_C_SNF"/>
    <property type="match status" value="1"/>
</dbReference>
<dbReference type="PROSITE" id="PS51194">
    <property type="entry name" value="HELICASE_CTER"/>
    <property type="match status" value="1"/>
</dbReference>
<dbReference type="InterPro" id="IPR038718">
    <property type="entry name" value="SNF2-like_sf"/>
</dbReference>
<dbReference type="PANTHER" id="PTHR45626">
    <property type="entry name" value="TRANSCRIPTION TERMINATION FACTOR 2-RELATED"/>
    <property type="match status" value="1"/>
</dbReference>
<feature type="region of interest" description="Disordered" evidence="5">
    <location>
        <begin position="396"/>
        <end position="424"/>
    </location>
</feature>
<dbReference type="SMART" id="SM00487">
    <property type="entry name" value="DEXDc"/>
    <property type="match status" value="1"/>
</dbReference>
<gene>
    <name evidence="8" type="ORF">KCU76_g14537</name>
</gene>
<keyword evidence="2 8" id="KW-0378">Hydrolase</keyword>
<name>A0A9P8E661_AURME</name>
<dbReference type="PANTHER" id="PTHR45626:SF17">
    <property type="entry name" value="HELICASE-LIKE TRANSCRIPTION FACTOR"/>
    <property type="match status" value="1"/>
</dbReference>
<keyword evidence="4" id="KW-0067">ATP-binding</keyword>
<dbReference type="EMBL" id="JAHFXF010000884">
    <property type="protein sequence ID" value="KAG9681388.1"/>
    <property type="molecule type" value="Genomic_DNA"/>
</dbReference>
<feature type="compositionally biased region" description="Basic and acidic residues" evidence="5">
    <location>
        <begin position="76"/>
        <end position="86"/>
    </location>
</feature>
<evidence type="ECO:0000256" key="4">
    <source>
        <dbReference type="ARBA" id="ARBA00022840"/>
    </source>
</evidence>
<keyword evidence="3" id="KW-0347">Helicase</keyword>
<evidence type="ECO:0000256" key="1">
    <source>
        <dbReference type="ARBA" id="ARBA00022741"/>
    </source>
</evidence>
<protein>
    <submittedName>
        <fullName evidence="8">P-loop containing nucleoside triphosphate hydrolase protein</fullName>
    </submittedName>
</protein>